<evidence type="ECO:0000313" key="14">
    <source>
        <dbReference type="Proteomes" id="UP000055590"/>
    </source>
</evidence>
<dbReference type="SUPFAM" id="SSF52374">
    <property type="entry name" value="Nucleotidylyl transferase"/>
    <property type="match status" value="1"/>
</dbReference>
<proteinExistence type="inferred from homology"/>
<keyword evidence="9 11" id="KW-0520">NAD</keyword>
<evidence type="ECO:0000256" key="6">
    <source>
        <dbReference type="ARBA" id="ARBA00022695"/>
    </source>
</evidence>
<dbReference type="InterPro" id="IPR005248">
    <property type="entry name" value="NadD/NMNAT"/>
</dbReference>
<evidence type="ECO:0000256" key="1">
    <source>
        <dbReference type="ARBA" id="ARBA00002324"/>
    </source>
</evidence>
<sequence>MRIALYGGAFNPPHVGHLMVVSYVLATADVDQVWLMPAHRHPFGKELVPFVDRVEMCTRLGAFFAKGVQTTTVECEVSGSGRTVDTLEHLRTKLPGHTFRLVIGSDILDEAPLWKDFDRVRQLAPLIVVPRGGHPHPQAPGPAMPAVSSTEVRARLASGKGAESLVPKAVLEYIRARGLYGVPPAP</sequence>
<evidence type="ECO:0000256" key="11">
    <source>
        <dbReference type="HAMAP-Rule" id="MF_00244"/>
    </source>
</evidence>
<dbReference type="GO" id="GO:0009435">
    <property type="term" value="P:NAD+ biosynthetic process"/>
    <property type="evidence" value="ECO:0007669"/>
    <property type="project" value="UniProtKB-UniRule"/>
</dbReference>
<dbReference type="PANTHER" id="PTHR39321:SF3">
    <property type="entry name" value="PHOSPHOPANTETHEINE ADENYLYLTRANSFERASE"/>
    <property type="match status" value="1"/>
</dbReference>
<dbReference type="PATRIC" id="fig|1391653.3.peg.889"/>
<keyword evidence="5 11" id="KW-0808">Transferase</keyword>
<dbReference type="Pfam" id="PF01467">
    <property type="entry name" value="CTP_transf_like"/>
    <property type="match status" value="1"/>
</dbReference>
<reference evidence="13 14" key="1">
    <citation type="submission" date="2015-08" db="EMBL/GenBank/DDBJ databases">
        <authorList>
            <person name="Babu N.S."/>
            <person name="Beckwith C.J."/>
            <person name="Beseler K.G."/>
            <person name="Brison A."/>
            <person name="Carone J.V."/>
            <person name="Caskin T.P."/>
            <person name="Diamond M."/>
            <person name="Durham M.E."/>
            <person name="Foxe J.M."/>
            <person name="Go M."/>
            <person name="Henderson B.A."/>
            <person name="Jones I.B."/>
            <person name="McGettigan J.A."/>
            <person name="Micheletti S.J."/>
            <person name="Nasrallah M.E."/>
            <person name="Ortiz D."/>
            <person name="Piller C.R."/>
            <person name="Privatt S.R."/>
            <person name="Schneider S.L."/>
            <person name="Sharp S."/>
            <person name="Smith T.C."/>
            <person name="Stanton J.D."/>
            <person name="Ullery H.E."/>
            <person name="Wilson R.J."/>
            <person name="Serrano M.G."/>
            <person name="Buck G."/>
            <person name="Lee V."/>
            <person name="Wang Y."/>
            <person name="Carvalho R."/>
            <person name="Voegtly L."/>
            <person name="Shi R."/>
            <person name="Duckworth R."/>
            <person name="Johnson A."/>
            <person name="Loviza R."/>
            <person name="Walstead R."/>
            <person name="Shah Z."/>
            <person name="Kiflezghi M."/>
            <person name="Wade K."/>
            <person name="Ball S.L."/>
            <person name="Bradley K.W."/>
            <person name="Asai D.J."/>
            <person name="Bowman C.A."/>
            <person name="Russell D.A."/>
            <person name="Pope W.H."/>
            <person name="Jacobs-Sera D."/>
            <person name="Hendrix R.W."/>
            <person name="Hatfull G.F."/>
        </authorList>
    </citation>
    <scope>NUCLEOTIDE SEQUENCE [LARGE SCALE GENOMIC DNA]</scope>
    <source>
        <strain evidence="13 14">DSM 27710</strain>
    </source>
</reference>
<protein>
    <recommendedName>
        <fullName evidence="11">Probable nicotinate-nucleotide adenylyltransferase</fullName>
        <ecNumber evidence="11">2.7.7.18</ecNumber>
    </recommendedName>
    <alternativeName>
        <fullName evidence="11">Deamido-NAD(+) diphosphorylase</fullName>
    </alternativeName>
    <alternativeName>
        <fullName evidence="11">Deamido-NAD(+) pyrophosphorylase</fullName>
    </alternativeName>
    <alternativeName>
        <fullName evidence="11">Nicotinate mononucleotide adenylyltransferase</fullName>
        <shortName evidence="11">NaMN adenylyltransferase</shortName>
    </alternativeName>
</protein>
<evidence type="ECO:0000256" key="7">
    <source>
        <dbReference type="ARBA" id="ARBA00022741"/>
    </source>
</evidence>
<dbReference type="STRING" id="1391653.AKJ08_0866"/>
<dbReference type="EMBL" id="CP012332">
    <property type="protein sequence ID" value="AKU90479.1"/>
    <property type="molecule type" value="Genomic_DNA"/>
</dbReference>
<evidence type="ECO:0000259" key="12">
    <source>
        <dbReference type="Pfam" id="PF01467"/>
    </source>
</evidence>
<dbReference type="OrthoDB" id="5295945at2"/>
<gene>
    <name evidence="11" type="primary">nadD</name>
    <name evidence="13" type="ORF">AKJ08_0866</name>
</gene>
<evidence type="ECO:0000256" key="4">
    <source>
        <dbReference type="ARBA" id="ARBA00022642"/>
    </source>
</evidence>
<dbReference type="GO" id="GO:0004515">
    <property type="term" value="F:nicotinate-nucleotide adenylyltransferase activity"/>
    <property type="evidence" value="ECO:0007669"/>
    <property type="project" value="UniProtKB-UniRule"/>
</dbReference>
<dbReference type="InterPro" id="IPR014729">
    <property type="entry name" value="Rossmann-like_a/b/a_fold"/>
</dbReference>
<keyword evidence="6 11" id="KW-0548">Nucleotidyltransferase</keyword>
<accession>A0A0K1PBH6</accession>
<dbReference type="PANTHER" id="PTHR39321">
    <property type="entry name" value="NICOTINATE-NUCLEOTIDE ADENYLYLTRANSFERASE-RELATED"/>
    <property type="match status" value="1"/>
</dbReference>
<comment type="catalytic activity">
    <reaction evidence="10 11">
        <text>nicotinate beta-D-ribonucleotide + ATP + H(+) = deamido-NAD(+) + diphosphate</text>
        <dbReference type="Rhea" id="RHEA:22860"/>
        <dbReference type="ChEBI" id="CHEBI:15378"/>
        <dbReference type="ChEBI" id="CHEBI:30616"/>
        <dbReference type="ChEBI" id="CHEBI:33019"/>
        <dbReference type="ChEBI" id="CHEBI:57502"/>
        <dbReference type="ChEBI" id="CHEBI:58437"/>
        <dbReference type="EC" id="2.7.7.18"/>
    </reaction>
</comment>
<dbReference type="InterPro" id="IPR004821">
    <property type="entry name" value="Cyt_trans-like"/>
</dbReference>
<dbReference type="AlphaFoldDB" id="A0A0K1PBH6"/>
<comment type="pathway">
    <text evidence="2 11">Cofactor biosynthesis; NAD(+) biosynthesis; deamido-NAD(+) from nicotinate D-ribonucleotide: step 1/1.</text>
</comment>
<comment type="function">
    <text evidence="1 11">Catalyzes the reversible adenylation of nicotinate mononucleotide (NaMN) to nicotinic acid adenine dinucleotide (NaAD).</text>
</comment>
<dbReference type="EC" id="2.7.7.18" evidence="11"/>
<dbReference type="NCBIfam" id="TIGR00482">
    <property type="entry name" value="nicotinate (nicotinamide) nucleotide adenylyltransferase"/>
    <property type="match status" value="1"/>
</dbReference>
<dbReference type="Gene3D" id="3.40.50.620">
    <property type="entry name" value="HUPs"/>
    <property type="match status" value="1"/>
</dbReference>
<dbReference type="HAMAP" id="MF_00244">
    <property type="entry name" value="NaMN_adenylyltr"/>
    <property type="match status" value="1"/>
</dbReference>
<evidence type="ECO:0000313" key="13">
    <source>
        <dbReference type="EMBL" id="AKU90479.1"/>
    </source>
</evidence>
<keyword evidence="4 11" id="KW-0662">Pyridine nucleotide biosynthesis</keyword>
<keyword evidence="14" id="KW-1185">Reference proteome</keyword>
<name>A0A0K1PBH6_9BACT</name>
<evidence type="ECO:0000256" key="2">
    <source>
        <dbReference type="ARBA" id="ARBA00005019"/>
    </source>
</evidence>
<dbReference type="CDD" id="cd02165">
    <property type="entry name" value="NMNAT"/>
    <property type="match status" value="1"/>
</dbReference>
<keyword evidence="8 11" id="KW-0067">ATP-binding</keyword>
<organism evidence="13 14">
    <name type="scientific">Vulgatibacter incomptus</name>
    <dbReference type="NCBI Taxonomy" id="1391653"/>
    <lineage>
        <taxon>Bacteria</taxon>
        <taxon>Pseudomonadati</taxon>
        <taxon>Myxococcota</taxon>
        <taxon>Myxococcia</taxon>
        <taxon>Myxococcales</taxon>
        <taxon>Cystobacterineae</taxon>
        <taxon>Vulgatibacteraceae</taxon>
        <taxon>Vulgatibacter</taxon>
    </lineage>
</organism>
<dbReference type="GO" id="GO:0005524">
    <property type="term" value="F:ATP binding"/>
    <property type="evidence" value="ECO:0007669"/>
    <property type="project" value="UniProtKB-KW"/>
</dbReference>
<evidence type="ECO:0000256" key="3">
    <source>
        <dbReference type="ARBA" id="ARBA00009014"/>
    </source>
</evidence>
<evidence type="ECO:0000256" key="8">
    <source>
        <dbReference type="ARBA" id="ARBA00022840"/>
    </source>
</evidence>
<evidence type="ECO:0000256" key="9">
    <source>
        <dbReference type="ARBA" id="ARBA00023027"/>
    </source>
</evidence>
<dbReference type="Proteomes" id="UP000055590">
    <property type="component" value="Chromosome"/>
</dbReference>
<dbReference type="RefSeq" id="WP_050724925.1">
    <property type="nucleotide sequence ID" value="NZ_CP012332.1"/>
</dbReference>
<keyword evidence="7 11" id="KW-0547">Nucleotide-binding</keyword>
<comment type="similarity">
    <text evidence="3 11">Belongs to the NadD family.</text>
</comment>
<dbReference type="UniPathway" id="UPA00253">
    <property type="reaction ID" value="UER00332"/>
</dbReference>
<evidence type="ECO:0000256" key="5">
    <source>
        <dbReference type="ARBA" id="ARBA00022679"/>
    </source>
</evidence>
<dbReference type="KEGG" id="vin:AKJ08_0866"/>
<evidence type="ECO:0000256" key="10">
    <source>
        <dbReference type="ARBA" id="ARBA00048721"/>
    </source>
</evidence>
<feature type="domain" description="Cytidyltransferase-like" evidence="12">
    <location>
        <begin position="5"/>
        <end position="155"/>
    </location>
</feature>